<gene>
    <name evidence="2" type="ORF">ACAOBT_LOCUS9870</name>
</gene>
<evidence type="ECO:0000313" key="2">
    <source>
        <dbReference type="EMBL" id="CAH1972204.1"/>
    </source>
</evidence>
<evidence type="ECO:0000256" key="1">
    <source>
        <dbReference type="SAM" id="MobiDB-lite"/>
    </source>
</evidence>
<protein>
    <submittedName>
        <fullName evidence="2">Uncharacterized protein</fullName>
    </submittedName>
</protein>
<name>A0A9P0KFP5_ACAOB</name>
<feature type="compositionally biased region" description="Basic and acidic residues" evidence="1">
    <location>
        <begin position="33"/>
        <end position="42"/>
    </location>
</feature>
<feature type="compositionally biased region" description="Basic residues" evidence="1">
    <location>
        <begin position="43"/>
        <end position="54"/>
    </location>
</feature>
<comment type="caution">
    <text evidence="2">The sequence shown here is derived from an EMBL/GenBank/DDBJ whole genome shotgun (WGS) entry which is preliminary data.</text>
</comment>
<keyword evidence="3" id="KW-1185">Reference proteome</keyword>
<feature type="region of interest" description="Disordered" evidence="1">
    <location>
        <begin position="33"/>
        <end position="54"/>
    </location>
</feature>
<sequence>MPKKRLRTTNNRSYSVADLRQAYTPVKENIEEEARLREENAHKKTKQLTKKKRQ</sequence>
<evidence type="ECO:0000313" key="3">
    <source>
        <dbReference type="Proteomes" id="UP001152888"/>
    </source>
</evidence>
<proteinExistence type="predicted"/>
<dbReference type="Proteomes" id="UP001152888">
    <property type="component" value="Unassembled WGS sequence"/>
</dbReference>
<dbReference type="EMBL" id="CAKOFQ010006795">
    <property type="protein sequence ID" value="CAH1972204.1"/>
    <property type="molecule type" value="Genomic_DNA"/>
</dbReference>
<organism evidence="2 3">
    <name type="scientific">Acanthoscelides obtectus</name>
    <name type="common">Bean weevil</name>
    <name type="synonym">Bruchus obtectus</name>
    <dbReference type="NCBI Taxonomy" id="200917"/>
    <lineage>
        <taxon>Eukaryota</taxon>
        <taxon>Metazoa</taxon>
        <taxon>Ecdysozoa</taxon>
        <taxon>Arthropoda</taxon>
        <taxon>Hexapoda</taxon>
        <taxon>Insecta</taxon>
        <taxon>Pterygota</taxon>
        <taxon>Neoptera</taxon>
        <taxon>Endopterygota</taxon>
        <taxon>Coleoptera</taxon>
        <taxon>Polyphaga</taxon>
        <taxon>Cucujiformia</taxon>
        <taxon>Chrysomeloidea</taxon>
        <taxon>Chrysomelidae</taxon>
        <taxon>Bruchinae</taxon>
        <taxon>Bruchini</taxon>
        <taxon>Acanthoscelides</taxon>
    </lineage>
</organism>
<reference evidence="2" key="1">
    <citation type="submission" date="2022-03" db="EMBL/GenBank/DDBJ databases">
        <authorList>
            <person name="Sayadi A."/>
        </authorList>
    </citation>
    <scope>NUCLEOTIDE SEQUENCE</scope>
</reference>
<dbReference type="AlphaFoldDB" id="A0A9P0KFP5"/>
<accession>A0A9P0KFP5</accession>